<feature type="region of interest" description="Disordered" evidence="1">
    <location>
        <begin position="78"/>
        <end position="181"/>
    </location>
</feature>
<evidence type="ECO:0000256" key="1">
    <source>
        <dbReference type="SAM" id="MobiDB-lite"/>
    </source>
</evidence>
<feature type="compositionally biased region" description="Low complexity" evidence="1">
    <location>
        <begin position="103"/>
        <end position="129"/>
    </location>
</feature>
<dbReference type="AlphaFoldDB" id="A0A1B7NRV7"/>
<organism evidence="2 3">
    <name type="scientific">Emergomyces africanus</name>
    <dbReference type="NCBI Taxonomy" id="1955775"/>
    <lineage>
        <taxon>Eukaryota</taxon>
        <taxon>Fungi</taxon>
        <taxon>Dikarya</taxon>
        <taxon>Ascomycota</taxon>
        <taxon>Pezizomycotina</taxon>
        <taxon>Eurotiomycetes</taxon>
        <taxon>Eurotiomycetidae</taxon>
        <taxon>Onygenales</taxon>
        <taxon>Ajellomycetaceae</taxon>
        <taxon>Emergomyces</taxon>
    </lineage>
</organism>
<reference evidence="2 3" key="1">
    <citation type="submission" date="2015-07" db="EMBL/GenBank/DDBJ databases">
        <title>Emmonsia species relationships and genome sequence.</title>
        <authorList>
            <person name="Cuomo C.A."/>
            <person name="Schwartz I.S."/>
            <person name="Kenyon C."/>
            <person name="de Hoog G.S."/>
            <person name="Govender N.P."/>
            <person name="Botha A."/>
            <person name="Moreno L."/>
            <person name="de Vries M."/>
            <person name="Munoz J.F."/>
            <person name="Stielow J.B."/>
        </authorList>
    </citation>
    <scope>NUCLEOTIDE SEQUENCE [LARGE SCALE GENOMIC DNA]</scope>
    <source>
        <strain evidence="2 3">CBS 136260</strain>
    </source>
</reference>
<comment type="caution">
    <text evidence="2">The sequence shown here is derived from an EMBL/GenBank/DDBJ whole genome shotgun (WGS) entry which is preliminary data.</text>
</comment>
<proteinExistence type="predicted"/>
<accession>A0A1B7NRV7</accession>
<evidence type="ECO:0000313" key="2">
    <source>
        <dbReference type="EMBL" id="OAX79390.1"/>
    </source>
</evidence>
<dbReference type="Proteomes" id="UP000091918">
    <property type="component" value="Unassembled WGS sequence"/>
</dbReference>
<sequence length="181" mass="20018">MQRSVEYIWFVKKKRTKKSPVHLPLPPIKNDRIWGIRVLTATPAIDYIGQLEKTIQQTRHEAGALKAEAGELRQQLNEQLRRQATTNGHHPQAAYERAPPQQPGASSLQQQQQTNGTQPHPQPQSQQPPAAMYSNGIGHGHGPYSPPGPAQPTHPSMDPARTLPPLMNGSLAPMQGVQYTE</sequence>
<evidence type="ECO:0000313" key="3">
    <source>
        <dbReference type="Proteomes" id="UP000091918"/>
    </source>
</evidence>
<keyword evidence="3" id="KW-1185">Reference proteome</keyword>
<dbReference type="STRING" id="1658172.A0A1B7NRV7"/>
<name>A0A1B7NRV7_9EURO</name>
<gene>
    <name evidence="2" type="ORF">ACJ72_06289</name>
</gene>
<protein>
    <submittedName>
        <fullName evidence="2">Uncharacterized protein</fullName>
    </submittedName>
</protein>
<dbReference type="EMBL" id="LGUA01001039">
    <property type="protein sequence ID" value="OAX79390.1"/>
    <property type="molecule type" value="Genomic_DNA"/>
</dbReference>